<dbReference type="Gene3D" id="6.10.340.10">
    <property type="match status" value="1"/>
</dbReference>
<evidence type="ECO:0000313" key="16">
    <source>
        <dbReference type="Proteomes" id="UP001150830"/>
    </source>
</evidence>
<keyword evidence="5 11" id="KW-0597">Phosphoprotein</keyword>
<dbReference type="InterPro" id="IPR033480">
    <property type="entry name" value="sCache_2"/>
</dbReference>
<feature type="domain" description="HAMP" evidence="14">
    <location>
        <begin position="330"/>
        <end position="382"/>
    </location>
</feature>
<dbReference type="PROSITE" id="PS50109">
    <property type="entry name" value="HIS_KIN"/>
    <property type="match status" value="1"/>
</dbReference>
<dbReference type="InterPro" id="IPR004358">
    <property type="entry name" value="Sig_transdc_His_kin-like_C"/>
</dbReference>
<keyword evidence="16" id="KW-1185">Reference proteome</keyword>
<dbReference type="CDD" id="cd18774">
    <property type="entry name" value="PDC2_HK_sensor"/>
    <property type="match status" value="1"/>
</dbReference>
<name>A0A9X3EC64_9GAMM</name>
<evidence type="ECO:0000259" key="12">
    <source>
        <dbReference type="PROSITE" id="PS50109"/>
    </source>
</evidence>
<evidence type="ECO:0000256" key="5">
    <source>
        <dbReference type="ARBA" id="ARBA00022553"/>
    </source>
</evidence>
<dbReference type="InterPro" id="IPR003594">
    <property type="entry name" value="HATPase_dom"/>
</dbReference>
<reference evidence="15" key="1">
    <citation type="submission" date="2022-11" db="EMBL/GenBank/DDBJ databases">
        <title>Parathalassolutuus dongxingensis gen. nov., sp. nov., a novel member of family Oceanospirillaceae isolated from a coastal shrimp pond in Guangxi, China.</title>
        <authorList>
            <person name="Chen H."/>
        </authorList>
    </citation>
    <scope>NUCLEOTIDE SEQUENCE</scope>
    <source>
        <strain evidence="15">G-43</strain>
    </source>
</reference>
<keyword evidence="8" id="KW-0418">Kinase</keyword>
<keyword evidence="4" id="KW-1003">Cell membrane</keyword>
<dbReference type="InterPro" id="IPR011006">
    <property type="entry name" value="CheY-like_superfamily"/>
</dbReference>
<evidence type="ECO:0000256" key="11">
    <source>
        <dbReference type="PROSITE-ProRule" id="PRU00169"/>
    </source>
</evidence>
<keyword evidence="6" id="KW-0808">Transferase</keyword>
<dbReference type="EC" id="2.7.13.3" evidence="3"/>
<dbReference type="Gene3D" id="3.30.565.10">
    <property type="entry name" value="Histidine kinase-like ATPase, C-terminal domain"/>
    <property type="match status" value="1"/>
</dbReference>
<evidence type="ECO:0000259" key="13">
    <source>
        <dbReference type="PROSITE" id="PS50110"/>
    </source>
</evidence>
<sequence length="791" mass="87854">MIKQKVFEIERNSSRLALNNVFEIANRMYAGVEQYRQQSLDNHKNQLKMAVNLAEVFLQSHFREALKNGVPMEQARQIAFSYLRDFSFGNSDYVWVMDYNANVLSHPDPRFHGGSPQEIRDEQGNPVLAGLVQQAIRDGEGYYHYKWNRIDGEQPLDKVSFIRNYPEWGLVIGSGVYLDDLEDEVRQRKEQALADLRQALQEIKVAKTGYMYVFDSAGHMLIHPNNNLDGVTFTRHQNPVTGKPIYQELMNVADTGRELHYRWDKPDDPGNYAYGKLSLVRYIAGFDWYICSSVYLDELQSSSELLSTRIMILAAVTMLGTLLISSFFVSRITRPLEQLAATALKVCSGDLSARSGIKRDDEIGILASSFDAMVQRLRNSIESLDAKVKQRTDELLATSARAQRMNAVGQLTGGLAHDFNNLLSIIVGNLLLARERFGSSNPELERLLAPAERAARRGADITHRLLAFSRRQPLQPEAVAIERLMQEVTELLESSMPSKYQLSCHADAALAGMRAHIDPGYLENALVNLGLNARDAMVDGGEIHFAARLTEINHPRRWDELVKPGVYIEISVSDTGTGFSADALEQAFEPFFSTKTGGNNSGLGLSMVYGFVKQSAGYIRLENQAEGGARVQLLLPAFAASSADTTHSPQAPEFSLGGGLFLLVEDDPDVRAVVREQLTGLGVHVLEAEDGDEALFLLDTLEPSANDNPEQAPPRLTGVITDVMMPGSINGRSLARLVRQRMPDAVVLLMTGYDSGQELQSGDQPLLRKPFDRSQLAAALMKAAHRRNTPL</sequence>
<dbReference type="SMART" id="SM00448">
    <property type="entry name" value="REC"/>
    <property type="match status" value="1"/>
</dbReference>
<dbReference type="SUPFAM" id="SSF158472">
    <property type="entry name" value="HAMP domain-like"/>
    <property type="match status" value="1"/>
</dbReference>
<evidence type="ECO:0000256" key="3">
    <source>
        <dbReference type="ARBA" id="ARBA00012438"/>
    </source>
</evidence>
<dbReference type="InterPro" id="IPR036890">
    <property type="entry name" value="HATPase_C_sf"/>
</dbReference>
<feature type="domain" description="Response regulatory" evidence="13">
    <location>
        <begin position="660"/>
        <end position="784"/>
    </location>
</feature>
<dbReference type="PANTHER" id="PTHR43065">
    <property type="entry name" value="SENSOR HISTIDINE KINASE"/>
    <property type="match status" value="1"/>
</dbReference>
<protein>
    <recommendedName>
        <fullName evidence="3">histidine kinase</fullName>
        <ecNumber evidence="3">2.7.13.3</ecNumber>
    </recommendedName>
</protein>
<dbReference type="InterPro" id="IPR004010">
    <property type="entry name" value="Double_Cache_2"/>
</dbReference>
<dbReference type="CDD" id="cd06225">
    <property type="entry name" value="HAMP"/>
    <property type="match status" value="1"/>
</dbReference>
<feature type="modified residue" description="4-aspartylphosphate" evidence="11">
    <location>
        <position position="722"/>
    </location>
</feature>
<dbReference type="InterPro" id="IPR036097">
    <property type="entry name" value="HisK_dim/P_sf"/>
</dbReference>
<evidence type="ECO:0000256" key="8">
    <source>
        <dbReference type="ARBA" id="ARBA00022777"/>
    </source>
</evidence>
<dbReference type="RefSeq" id="WP_283172637.1">
    <property type="nucleotide sequence ID" value="NZ_JAPNOA010000016.1"/>
</dbReference>
<dbReference type="GO" id="GO:0000155">
    <property type="term" value="F:phosphorelay sensor kinase activity"/>
    <property type="evidence" value="ECO:0007669"/>
    <property type="project" value="InterPro"/>
</dbReference>
<dbReference type="Pfam" id="PF00672">
    <property type="entry name" value="HAMP"/>
    <property type="match status" value="1"/>
</dbReference>
<dbReference type="SUPFAM" id="SSF47384">
    <property type="entry name" value="Homodimeric domain of signal transducing histidine kinase"/>
    <property type="match status" value="1"/>
</dbReference>
<comment type="caution">
    <text evidence="15">The sequence shown here is derived from an EMBL/GenBank/DDBJ whole genome shotgun (WGS) entry which is preliminary data.</text>
</comment>
<evidence type="ECO:0000256" key="10">
    <source>
        <dbReference type="ARBA" id="ARBA00023136"/>
    </source>
</evidence>
<dbReference type="InterPro" id="IPR005467">
    <property type="entry name" value="His_kinase_dom"/>
</dbReference>
<dbReference type="Gene3D" id="1.10.287.130">
    <property type="match status" value="1"/>
</dbReference>
<dbReference type="Pfam" id="PF02518">
    <property type="entry name" value="HATPase_c"/>
    <property type="match status" value="1"/>
</dbReference>
<dbReference type="SUPFAM" id="SSF52172">
    <property type="entry name" value="CheY-like"/>
    <property type="match status" value="1"/>
</dbReference>
<dbReference type="SMART" id="SM00388">
    <property type="entry name" value="HisKA"/>
    <property type="match status" value="1"/>
</dbReference>
<dbReference type="Gene3D" id="3.40.50.2300">
    <property type="match status" value="1"/>
</dbReference>
<dbReference type="AlphaFoldDB" id="A0A9X3EC64"/>
<evidence type="ECO:0000256" key="2">
    <source>
        <dbReference type="ARBA" id="ARBA00004651"/>
    </source>
</evidence>
<dbReference type="GO" id="GO:0005886">
    <property type="term" value="C:plasma membrane"/>
    <property type="evidence" value="ECO:0007669"/>
    <property type="project" value="UniProtKB-SubCell"/>
</dbReference>
<dbReference type="PRINTS" id="PR00344">
    <property type="entry name" value="BCTRLSENSOR"/>
</dbReference>
<dbReference type="EMBL" id="JAPNOA010000016">
    <property type="protein sequence ID" value="MCY0964421.1"/>
    <property type="molecule type" value="Genomic_DNA"/>
</dbReference>
<dbReference type="InterPro" id="IPR001789">
    <property type="entry name" value="Sig_transdc_resp-reg_receiver"/>
</dbReference>
<dbReference type="PROSITE" id="PS50110">
    <property type="entry name" value="RESPONSE_REGULATORY"/>
    <property type="match status" value="1"/>
</dbReference>
<evidence type="ECO:0000259" key="14">
    <source>
        <dbReference type="PROSITE" id="PS50885"/>
    </source>
</evidence>
<evidence type="ECO:0000313" key="15">
    <source>
        <dbReference type="EMBL" id="MCY0964421.1"/>
    </source>
</evidence>
<dbReference type="PROSITE" id="PS50885">
    <property type="entry name" value="HAMP"/>
    <property type="match status" value="1"/>
</dbReference>
<feature type="domain" description="Histidine kinase" evidence="12">
    <location>
        <begin position="414"/>
        <end position="639"/>
    </location>
</feature>
<dbReference type="Gene3D" id="3.30.450.20">
    <property type="entry name" value="PAS domain"/>
    <property type="match status" value="2"/>
</dbReference>
<dbReference type="SMART" id="SM01049">
    <property type="entry name" value="Cache_2"/>
    <property type="match status" value="2"/>
</dbReference>
<dbReference type="Proteomes" id="UP001150830">
    <property type="component" value="Unassembled WGS sequence"/>
</dbReference>
<dbReference type="PANTHER" id="PTHR43065:SF49">
    <property type="entry name" value="HISTIDINE KINASE"/>
    <property type="match status" value="1"/>
</dbReference>
<evidence type="ECO:0000256" key="9">
    <source>
        <dbReference type="ARBA" id="ARBA00022989"/>
    </source>
</evidence>
<dbReference type="SMART" id="SM00387">
    <property type="entry name" value="HATPase_c"/>
    <property type="match status" value="1"/>
</dbReference>
<evidence type="ECO:0000256" key="1">
    <source>
        <dbReference type="ARBA" id="ARBA00000085"/>
    </source>
</evidence>
<gene>
    <name evidence="15" type="ORF">OUO13_04415</name>
</gene>
<comment type="subcellular location">
    <subcellularLocation>
        <location evidence="2">Cell membrane</location>
        <topology evidence="2">Multi-pass membrane protein</topology>
    </subcellularLocation>
</comment>
<dbReference type="CDD" id="cd12912">
    <property type="entry name" value="PDC2_MCP_like"/>
    <property type="match status" value="1"/>
</dbReference>
<keyword evidence="10" id="KW-0472">Membrane</keyword>
<organism evidence="15 16">
    <name type="scientific">Parathalassolituus penaei</name>
    <dbReference type="NCBI Taxonomy" id="2997323"/>
    <lineage>
        <taxon>Bacteria</taxon>
        <taxon>Pseudomonadati</taxon>
        <taxon>Pseudomonadota</taxon>
        <taxon>Gammaproteobacteria</taxon>
        <taxon>Oceanospirillales</taxon>
        <taxon>Oceanospirillaceae</taxon>
        <taxon>Parathalassolituus</taxon>
    </lineage>
</organism>
<keyword evidence="9" id="KW-1133">Transmembrane helix</keyword>
<dbReference type="SUPFAM" id="SSF55874">
    <property type="entry name" value="ATPase domain of HSP90 chaperone/DNA topoisomerase II/histidine kinase"/>
    <property type="match status" value="1"/>
</dbReference>
<dbReference type="InterPro" id="IPR003661">
    <property type="entry name" value="HisK_dim/P_dom"/>
</dbReference>
<evidence type="ECO:0000256" key="7">
    <source>
        <dbReference type="ARBA" id="ARBA00022692"/>
    </source>
</evidence>
<dbReference type="Pfam" id="PF00072">
    <property type="entry name" value="Response_reg"/>
    <property type="match status" value="1"/>
</dbReference>
<dbReference type="InterPro" id="IPR003660">
    <property type="entry name" value="HAMP_dom"/>
</dbReference>
<dbReference type="Pfam" id="PF00512">
    <property type="entry name" value="HisKA"/>
    <property type="match status" value="1"/>
</dbReference>
<keyword evidence="7" id="KW-0812">Transmembrane</keyword>
<evidence type="ECO:0000256" key="6">
    <source>
        <dbReference type="ARBA" id="ARBA00022679"/>
    </source>
</evidence>
<proteinExistence type="predicted"/>
<dbReference type="Pfam" id="PF08269">
    <property type="entry name" value="dCache_2"/>
    <property type="match status" value="1"/>
</dbReference>
<evidence type="ECO:0000256" key="4">
    <source>
        <dbReference type="ARBA" id="ARBA00022475"/>
    </source>
</evidence>
<accession>A0A9X3EC64</accession>
<dbReference type="SMART" id="SM00304">
    <property type="entry name" value="HAMP"/>
    <property type="match status" value="1"/>
</dbReference>
<comment type="catalytic activity">
    <reaction evidence="1">
        <text>ATP + protein L-histidine = ADP + protein N-phospho-L-histidine.</text>
        <dbReference type="EC" id="2.7.13.3"/>
    </reaction>
</comment>